<evidence type="ECO:0000313" key="4">
    <source>
        <dbReference type="Proteomes" id="UP000252139"/>
    </source>
</evidence>
<dbReference type="InterPro" id="IPR036397">
    <property type="entry name" value="RNaseH_sf"/>
</dbReference>
<protein>
    <recommendedName>
        <fullName evidence="2">Tc1-like transposase DDE domain-containing protein</fullName>
    </recommendedName>
</protein>
<feature type="region of interest" description="Disordered" evidence="1">
    <location>
        <begin position="405"/>
        <end position="425"/>
    </location>
</feature>
<dbReference type="EMBL" id="PJQL01000180">
    <property type="protein sequence ID" value="RCH98654.1"/>
    <property type="molecule type" value="Genomic_DNA"/>
</dbReference>
<dbReference type="InterPro" id="IPR038717">
    <property type="entry name" value="Tc1-like_DDE_dom"/>
</dbReference>
<feature type="compositionally biased region" description="Basic and acidic residues" evidence="1">
    <location>
        <begin position="416"/>
        <end position="425"/>
    </location>
</feature>
<organism evidence="3 4">
    <name type="scientific">Rhizopus azygosporus</name>
    <name type="common">Rhizopus microsporus var. azygosporus</name>
    <dbReference type="NCBI Taxonomy" id="86630"/>
    <lineage>
        <taxon>Eukaryota</taxon>
        <taxon>Fungi</taxon>
        <taxon>Fungi incertae sedis</taxon>
        <taxon>Mucoromycota</taxon>
        <taxon>Mucoromycotina</taxon>
        <taxon>Mucoromycetes</taxon>
        <taxon>Mucorales</taxon>
        <taxon>Mucorineae</taxon>
        <taxon>Rhizopodaceae</taxon>
        <taxon>Rhizopus</taxon>
    </lineage>
</organism>
<comment type="caution">
    <text evidence="3">The sequence shown here is derived from an EMBL/GenBank/DDBJ whole genome shotgun (WGS) entry which is preliminary data.</text>
</comment>
<accession>A0A367K8V9</accession>
<evidence type="ECO:0000313" key="3">
    <source>
        <dbReference type="EMBL" id="RCH98654.1"/>
    </source>
</evidence>
<evidence type="ECO:0000256" key="1">
    <source>
        <dbReference type="SAM" id="MobiDB-lite"/>
    </source>
</evidence>
<feature type="compositionally biased region" description="Polar residues" evidence="1">
    <location>
        <begin position="344"/>
        <end position="353"/>
    </location>
</feature>
<dbReference type="Gene3D" id="3.30.420.10">
    <property type="entry name" value="Ribonuclease H-like superfamily/Ribonuclease H"/>
    <property type="match status" value="1"/>
</dbReference>
<reference evidence="3 4" key="1">
    <citation type="journal article" date="2018" name="G3 (Bethesda)">
        <title>Phylogenetic and Phylogenomic Definition of Rhizopus Species.</title>
        <authorList>
            <person name="Gryganskyi A.P."/>
            <person name="Golan J."/>
            <person name="Dolatabadi S."/>
            <person name="Mondo S."/>
            <person name="Robb S."/>
            <person name="Idnurm A."/>
            <person name="Muszewska A."/>
            <person name="Steczkiewicz K."/>
            <person name="Masonjones S."/>
            <person name="Liao H.L."/>
            <person name="Gajdeczka M.T."/>
            <person name="Anike F."/>
            <person name="Vuek A."/>
            <person name="Anishchenko I.M."/>
            <person name="Voigt K."/>
            <person name="de Hoog G.S."/>
            <person name="Smith M.E."/>
            <person name="Heitman J."/>
            <person name="Vilgalys R."/>
            <person name="Stajich J.E."/>
        </authorList>
    </citation>
    <scope>NUCLEOTIDE SEQUENCE [LARGE SCALE GENOMIC DNA]</scope>
    <source>
        <strain evidence="3 4">CBS 357.93</strain>
    </source>
</reference>
<dbReference type="Pfam" id="PF13358">
    <property type="entry name" value="DDE_3"/>
    <property type="match status" value="1"/>
</dbReference>
<dbReference type="AlphaFoldDB" id="A0A367K8V9"/>
<dbReference type="Proteomes" id="UP000252139">
    <property type="component" value="Unassembled WGS sequence"/>
</dbReference>
<evidence type="ECO:0000259" key="2">
    <source>
        <dbReference type="Pfam" id="PF13358"/>
    </source>
</evidence>
<dbReference type="STRING" id="86630.A0A367K8V9"/>
<gene>
    <name evidence="3" type="ORF">CU097_006562</name>
</gene>
<feature type="region of interest" description="Disordered" evidence="1">
    <location>
        <begin position="334"/>
        <end position="362"/>
    </location>
</feature>
<proteinExistence type="predicted"/>
<dbReference type="OrthoDB" id="2288707at2759"/>
<feature type="region of interest" description="Disordered" evidence="1">
    <location>
        <begin position="213"/>
        <end position="234"/>
    </location>
</feature>
<sequence>MHPTMLIKVDPPAFSKHDYLRVVWSNFFEYLFPASGNIKIKTGDTTYYKSAENKSQFYAHLSNTSKIIGFKIYLRLLFRHNNHDIDICAENQRHTGQPYFNNSSKQIKISIHLDAGGLYLKVPKFQFALPSTIANLDNYTDILSKLLTFRKSMYCIADTIEESLTTKHSVETALGRANNDEMNFDPHCMFDKNGWTFTGDHWFNTITNDRSTSLPYGANDDEEGLTSSNDNPIPDSGTIAQEFDTVIRNFDAAIQNSGTNTLNSDMATHDNRMVSYPTSVSRSQTHQGRVNDKNDFGLFWRQMESNFYKETGYTESCIDWVELYLSQTVSNSENLTEETLVPEASTSSETSNKSNDEEKRLSGTKKVLPAKIVPPSNRGIIITIIEAICKKGVIDLNLRNPKAVQKKSASNKKRKRDDGGAAEHRSNVMDILNEHGVFGRYPILDNAVIHKVPAVQELIESRGYKAVYLSPYSPFVNPIKLFWLKVKASVKRKDCLTATDNLSARVIESVERVTVNCFIIMKMSQNQNRKKSILRKFNLSIRHRQKYSLRQQFNVKDLKSNTLDHSVMIPRFFCLNRRIILL</sequence>
<name>A0A367K8V9_RHIAZ</name>
<keyword evidence="4" id="KW-1185">Reference proteome</keyword>
<dbReference type="GO" id="GO:0003676">
    <property type="term" value="F:nucleic acid binding"/>
    <property type="evidence" value="ECO:0007669"/>
    <property type="project" value="InterPro"/>
</dbReference>
<feature type="domain" description="Tc1-like transposase DDE" evidence="2">
    <location>
        <begin position="441"/>
        <end position="494"/>
    </location>
</feature>